<evidence type="ECO:0000256" key="4">
    <source>
        <dbReference type="ARBA" id="ARBA00022771"/>
    </source>
</evidence>
<evidence type="ECO:0000256" key="3">
    <source>
        <dbReference type="ARBA" id="ARBA00022737"/>
    </source>
</evidence>
<evidence type="ECO:0000256" key="6">
    <source>
        <dbReference type="ARBA" id="ARBA00023015"/>
    </source>
</evidence>
<dbReference type="Pfam" id="PF00096">
    <property type="entry name" value="zf-C2H2"/>
    <property type="match status" value="3"/>
</dbReference>
<dbReference type="InterPro" id="IPR001214">
    <property type="entry name" value="SET_dom"/>
</dbReference>
<feature type="compositionally biased region" description="Basic and acidic residues" evidence="10">
    <location>
        <begin position="352"/>
        <end position="367"/>
    </location>
</feature>
<dbReference type="PROSITE" id="PS00028">
    <property type="entry name" value="ZINC_FINGER_C2H2_1"/>
    <property type="match status" value="4"/>
</dbReference>
<evidence type="ECO:0000256" key="10">
    <source>
        <dbReference type="SAM" id="MobiDB-lite"/>
    </source>
</evidence>
<dbReference type="EMBL" id="CAWYQH010000152">
    <property type="protein sequence ID" value="CAK8695440.1"/>
    <property type="molecule type" value="Genomic_DNA"/>
</dbReference>
<feature type="compositionally biased region" description="Basic and acidic residues" evidence="10">
    <location>
        <begin position="374"/>
        <end position="385"/>
    </location>
</feature>
<dbReference type="SMART" id="SM00355">
    <property type="entry name" value="ZnF_C2H2"/>
    <property type="match status" value="7"/>
</dbReference>
<gene>
    <name evidence="13" type="ORF">CVLEPA_LOCUS28713</name>
</gene>
<feature type="domain" description="SET" evidence="12">
    <location>
        <begin position="226"/>
        <end position="345"/>
    </location>
</feature>
<organism evidence="13 14">
    <name type="scientific">Clavelina lepadiformis</name>
    <name type="common">Light-bulb sea squirt</name>
    <name type="synonym">Ascidia lepadiformis</name>
    <dbReference type="NCBI Taxonomy" id="159417"/>
    <lineage>
        <taxon>Eukaryota</taxon>
        <taxon>Metazoa</taxon>
        <taxon>Chordata</taxon>
        <taxon>Tunicata</taxon>
        <taxon>Ascidiacea</taxon>
        <taxon>Aplousobranchia</taxon>
        <taxon>Clavelinidae</taxon>
        <taxon>Clavelina</taxon>
    </lineage>
</organism>
<comment type="caution">
    <text evidence="13">The sequence shown here is derived from an EMBL/GenBank/DDBJ whole genome shotgun (WGS) entry which is preliminary data.</text>
</comment>
<keyword evidence="14" id="KW-1185">Reference proteome</keyword>
<protein>
    <submittedName>
        <fullName evidence="13">Uncharacterized protein</fullName>
    </submittedName>
</protein>
<accession>A0ABP0GV55</accession>
<dbReference type="SUPFAM" id="SSF57667">
    <property type="entry name" value="beta-beta-alpha zinc fingers"/>
    <property type="match status" value="3"/>
</dbReference>
<evidence type="ECO:0000256" key="9">
    <source>
        <dbReference type="PROSITE-ProRule" id="PRU00042"/>
    </source>
</evidence>
<dbReference type="PROSITE" id="PS50157">
    <property type="entry name" value="ZINC_FINGER_C2H2_2"/>
    <property type="match status" value="6"/>
</dbReference>
<feature type="domain" description="C2H2-type" evidence="11">
    <location>
        <begin position="421"/>
        <end position="448"/>
    </location>
</feature>
<feature type="domain" description="C2H2-type" evidence="11">
    <location>
        <begin position="590"/>
        <end position="618"/>
    </location>
</feature>
<dbReference type="Gene3D" id="3.30.160.60">
    <property type="entry name" value="Classic Zinc Finger"/>
    <property type="match status" value="5"/>
</dbReference>
<evidence type="ECO:0000256" key="5">
    <source>
        <dbReference type="ARBA" id="ARBA00022833"/>
    </source>
</evidence>
<keyword evidence="4 9" id="KW-0863">Zinc-finger</keyword>
<sequence length="624" mass="73029">MNMSQTVTKVFVKNTLIRWNTLDRDRRTCPPGITIKASGISFDKLGAWAEKDFAEQSVFGPFEGVKILQNESEKLASARIHGFVREIFKNGRVSHYLDGANKTRSNWLKYINCARILDEQNEEAFQHLGKLYYLAVKKISSGTEILARYDRQCAEQLERSEETEERPDIQIGQTDRQLEAACKEMVFVYHDKYKLMNMSKTMKKVFVRNTLIRWNTLDRDQRTCPPGITIKASGISSDRLGAWAEKDFAEQSVFGPFEGVKILQNESEKLASARIHGFVREIFKNGRVSHYLDGSNKTRSNWLKYINCARILDEQNAEAFQHRDKLYYLAVKKISSGTEILARYEQISVDQLERSEETQERPDRPDRPIGQTDRQLEAEGKDMASTEDRACDKFEEVSANTEALNQHEKDQHVEKTVTKQHQCEYCDYSTNNAEIFGNHMATHYGERPYVCEICDKRFRKKSYLTAHKDIHVVEKKYACVQCPQKFATQRYLNKHIDRLHRDLLYQCYGCPLRFRRLKRLTRHMQAYPFACRHKCKICDKKFKCERDLEQHELIHTGKRPYICEDCPSTFRTKKNYRAHCSALHNEKLPYKCSYCQMGFFQSCRLQNHEECCYKRPPPGDESKN</sequence>
<feature type="domain" description="C2H2-type" evidence="11">
    <location>
        <begin position="533"/>
        <end position="560"/>
    </location>
</feature>
<evidence type="ECO:0000256" key="1">
    <source>
        <dbReference type="ARBA" id="ARBA00004123"/>
    </source>
</evidence>
<keyword evidence="5" id="KW-0862">Zinc</keyword>
<evidence type="ECO:0000256" key="2">
    <source>
        <dbReference type="ARBA" id="ARBA00022723"/>
    </source>
</evidence>
<comment type="subcellular location">
    <subcellularLocation>
        <location evidence="1">Nucleus</location>
    </subcellularLocation>
</comment>
<keyword evidence="3" id="KW-0677">Repeat</keyword>
<evidence type="ECO:0000313" key="13">
    <source>
        <dbReference type="EMBL" id="CAK8695440.1"/>
    </source>
</evidence>
<keyword evidence="6" id="KW-0805">Transcription regulation</keyword>
<dbReference type="PANTHER" id="PTHR16515:SF49">
    <property type="entry name" value="GASTRULA ZINC FINGER PROTEIN XLCGF49.1-LIKE-RELATED"/>
    <property type="match status" value="1"/>
</dbReference>
<reference evidence="13 14" key="1">
    <citation type="submission" date="2024-02" db="EMBL/GenBank/DDBJ databases">
        <authorList>
            <person name="Daric V."/>
            <person name="Darras S."/>
        </authorList>
    </citation>
    <scope>NUCLEOTIDE SEQUENCE [LARGE SCALE GENOMIC DNA]</scope>
</reference>
<dbReference type="Gene3D" id="2.170.270.10">
    <property type="entry name" value="SET domain"/>
    <property type="match status" value="2"/>
</dbReference>
<evidence type="ECO:0000313" key="14">
    <source>
        <dbReference type="Proteomes" id="UP001642483"/>
    </source>
</evidence>
<evidence type="ECO:0000259" key="12">
    <source>
        <dbReference type="PROSITE" id="PS50280"/>
    </source>
</evidence>
<dbReference type="Proteomes" id="UP001642483">
    <property type="component" value="Unassembled WGS sequence"/>
</dbReference>
<feature type="domain" description="SET" evidence="12">
    <location>
        <begin position="31"/>
        <end position="150"/>
    </location>
</feature>
<dbReference type="InterPro" id="IPR046341">
    <property type="entry name" value="SET_dom_sf"/>
</dbReference>
<keyword evidence="2" id="KW-0479">Metal-binding</keyword>
<dbReference type="Pfam" id="PF21549">
    <property type="entry name" value="PRDM2_PR"/>
    <property type="match status" value="2"/>
</dbReference>
<feature type="region of interest" description="Disordered" evidence="10">
    <location>
        <begin position="352"/>
        <end position="385"/>
    </location>
</feature>
<feature type="domain" description="C2H2-type" evidence="11">
    <location>
        <begin position="561"/>
        <end position="589"/>
    </location>
</feature>
<evidence type="ECO:0000256" key="8">
    <source>
        <dbReference type="ARBA" id="ARBA00023242"/>
    </source>
</evidence>
<feature type="domain" description="C2H2-type" evidence="11">
    <location>
        <begin position="449"/>
        <end position="476"/>
    </location>
</feature>
<name>A0ABP0GV55_CLALP</name>
<keyword evidence="8" id="KW-0539">Nucleus</keyword>
<keyword evidence="7" id="KW-0804">Transcription</keyword>
<dbReference type="InterPro" id="IPR050331">
    <property type="entry name" value="Zinc_finger"/>
</dbReference>
<proteinExistence type="predicted"/>
<evidence type="ECO:0000256" key="7">
    <source>
        <dbReference type="ARBA" id="ARBA00023163"/>
    </source>
</evidence>
<feature type="domain" description="C2H2-type" evidence="11">
    <location>
        <begin position="477"/>
        <end position="500"/>
    </location>
</feature>
<dbReference type="InterPro" id="IPR036236">
    <property type="entry name" value="Znf_C2H2_sf"/>
</dbReference>
<evidence type="ECO:0000259" key="11">
    <source>
        <dbReference type="PROSITE" id="PS50157"/>
    </source>
</evidence>
<dbReference type="PROSITE" id="PS50280">
    <property type="entry name" value="SET"/>
    <property type="match status" value="2"/>
</dbReference>
<dbReference type="InterPro" id="IPR013087">
    <property type="entry name" value="Znf_C2H2_type"/>
</dbReference>
<dbReference type="PANTHER" id="PTHR16515">
    <property type="entry name" value="PR DOMAIN ZINC FINGER PROTEIN"/>
    <property type="match status" value="1"/>
</dbReference>